<keyword evidence="10" id="KW-1185">Reference proteome</keyword>
<dbReference type="GO" id="GO:0000049">
    <property type="term" value="F:tRNA binding"/>
    <property type="evidence" value="ECO:0007669"/>
    <property type="project" value="UniProtKB-UniRule"/>
</dbReference>
<dbReference type="Pfam" id="PF00825">
    <property type="entry name" value="Ribonuclease_P"/>
    <property type="match status" value="1"/>
</dbReference>
<organism evidence="9 10">
    <name type="scientific">Celerinatantimonas diazotrophica</name>
    <dbReference type="NCBI Taxonomy" id="412034"/>
    <lineage>
        <taxon>Bacteria</taxon>
        <taxon>Pseudomonadati</taxon>
        <taxon>Pseudomonadota</taxon>
        <taxon>Gammaproteobacteria</taxon>
        <taxon>Celerinatantimonadaceae</taxon>
        <taxon>Celerinatantimonas</taxon>
    </lineage>
</organism>
<comment type="subunit">
    <text evidence="7">Consists of a catalytic RNA component (M1 or rnpB) and a protein subunit.</text>
</comment>
<evidence type="ECO:0000256" key="3">
    <source>
        <dbReference type="ARBA" id="ARBA00022722"/>
    </source>
</evidence>
<comment type="caution">
    <text evidence="9">The sequence shown here is derived from an EMBL/GenBank/DDBJ whole genome shotgun (WGS) entry which is preliminary data.</text>
</comment>
<evidence type="ECO:0000256" key="2">
    <source>
        <dbReference type="ARBA" id="ARBA00022694"/>
    </source>
</evidence>
<evidence type="ECO:0000313" key="10">
    <source>
        <dbReference type="Proteomes" id="UP000295565"/>
    </source>
</evidence>
<dbReference type="OrthoDB" id="9796422at2"/>
<evidence type="ECO:0000256" key="8">
    <source>
        <dbReference type="NCBIfam" id="TIGR00188"/>
    </source>
</evidence>
<dbReference type="SUPFAM" id="SSF54211">
    <property type="entry name" value="Ribosomal protein S5 domain 2-like"/>
    <property type="match status" value="1"/>
</dbReference>
<proteinExistence type="inferred from homology"/>
<gene>
    <name evidence="7" type="primary">rnpA</name>
    <name evidence="9" type="ORF">EV690_2431</name>
</gene>
<dbReference type="NCBIfam" id="TIGR00188">
    <property type="entry name" value="rnpA"/>
    <property type="match status" value="1"/>
</dbReference>
<dbReference type="PROSITE" id="PS00648">
    <property type="entry name" value="RIBONUCLEASE_P"/>
    <property type="match status" value="1"/>
</dbReference>
<keyword evidence="6 7" id="KW-0694">RNA-binding</keyword>
<dbReference type="AlphaFoldDB" id="A0A4R1J9Y3"/>
<dbReference type="GO" id="GO:0042781">
    <property type="term" value="F:3'-tRNA processing endoribonuclease activity"/>
    <property type="evidence" value="ECO:0007669"/>
    <property type="project" value="TreeGrafter"/>
</dbReference>
<keyword evidence="4 7" id="KW-0255">Endonuclease</keyword>
<reference evidence="9 10" key="1">
    <citation type="submission" date="2019-03" db="EMBL/GenBank/DDBJ databases">
        <title>Genomic Encyclopedia of Type Strains, Phase IV (KMG-IV): sequencing the most valuable type-strain genomes for metagenomic binning, comparative biology and taxonomic classification.</title>
        <authorList>
            <person name="Goeker M."/>
        </authorList>
    </citation>
    <scope>NUCLEOTIDE SEQUENCE [LARGE SCALE GENOMIC DNA]</scope>
    <source>
        <strain evidence="9 10">DSM 18577</strain>
    </source>
</reference>
<accession>A0A4R1J9Y3</accession>
<dbReference type="InterPro" id="IPR014721">
    <property type="entry name" value="Ribsml_uS5_D2-typ_fold_subgr"/>
</dbReference>
<protein>
    <recommendedName>
        <fullName evidence="7 8">Ribonuclease P protein component</fullName>
        <shortName evidence="7">RNase P protein</shortName>
        <shortName evidence="7">RNaseP protein</shortName>
        <ecNumber evidence="7 8">3.1.26.5</ecNumber>
    </recommendedName>
    <alternativeName>
        <fullName evidence="7">Protein C5</fullName>
    </alternativeName>
</protein>
<evidence type="ECO:0000256" key="7">
    <source>
        <dbReference type="HAMAP-Rule" id="MF_00227"/>
    </source>
</evidence>
<dbReference type="GO" id="GO:0004526">
    <property type="term" value="F:ribonuclease P activity"/>
    <property type="evidence" value="ECO:0007669"/>
    <property type="project" value="UniProtKB-UniRule"/>
</dbReference>
<dbReference type="PANTHER" id="PTHR33992:SF1">
    <property type="entry name" value="RIBONUCLEASE P PROTEIN COMPONENT"/>
    <property type="match status" value="1"/>
</dbReference>
<keyword evidence="2 7" id="KW-0819">tRNA processing</keyword>
<dbReference type="PANTHER" id="PTHR33992">
    <property type="entry name" value="RIBONUCLEASE P PROTEIN COMPONENT"/>
    <property type="match status" value="1"/>
</dbReference>
<dbReference type="EMBL" id="SMGD01000014">
    <property type="protein sequence ID" value="TCK47408.1"/>
    <property type="molecule type" value="Genomic_DNA"/>
</dbReference>
<dbReference type="GO" id="GO:0030677">
    <property type="term" value="C:ribonuclease P complex"/>
    <property type="evidence" value="ECO:0007669"/>
    <property type="project" value="TreeGrafter"/>
</dbReference>
<sequence>MANQSFSRELRLLTPMQFKRVFNQPIRIGTPQLTFLAVANQLSHPRLGLAISKKSDKRAVARNRIKRHIRESFRLNQQQLSGMDIVVISKFGVSDLSDPELNKLLDKSWRRLLRRFATS</sequence>
<dbReference type="InterPro" id="IPR000100">
    <property type="entry name" value="RNase_P"/>
</dbReference>
<evidence type="ECO:0000256" key="4">
    <source>
        <dbReference type="ARBA" id="ARBA00022759"/>
    </source>
</evidence>
<evidence type="ECO:0000256" key="6">
    <source>
        <dbReference type="ARBA" id="ARBA00022884"/>
    </source>
</evidence>
<evidence type="ECO:0000313" key="9">
    <source>
        <dbReference type="EMBL" id="TCK47408.1"/>
    </source>
</evidence>
<evidence type="ECO:0000256" key="1">
    <source>
        <dbReference type="ARBA" id="ARBA00002663"/>
    </source>
</evidence>
<dbReference type="GO" id="GO:0001682">
    <property type="term" value="P:tRNA 5'-leader removal"/>
    <property type="evidence" value="ECO:0007669"/>
    <property type="project" value="UniProtKB-UniRule"/>
</dbReference>
<comment type="catalytic activity">
    <reaction evidence="7">
        <text>Endonucleolytic cleavage of RNA, removing 5'-extranucleotides from tRNA precursor.</text>
        <dbReference type="EC" id="3.1.26.5"/>
    </reaction>
</comment>
<name>A0A4R1J9Y3_9GAMM</name>
<dbReference type="HAMAP" id="MF_00227">
    <property type="entry name" value="RNase_P"/>
    <property type="match status" value="1"/>
</dbReference>
<dbReference type="EC" id="3.1.26.5" evidence="7 8"/>
<keyword evidence="5 7" id="KW-0378">Hydrolase</keyword>
<dbReference type="InterPro" id="IPR020568">
    <property type="entry name" value="Ribosomal_Su5_D2-typ_SF"/>
</dbReference>
<evidence type="ECO:0000256" key="5">
    <source>
        <dbReference type="ARBA" id="ARBA00022801"/>
    </source>
</evidence>
<dbReference type="InterPro" id="IPR020539">
    <property type="entry name" value="RNase_P_CS"/>
</dbReference>
<dbReference type="Gene3D" id="3.30.230.10">
    <property type="match status" value="1"/>
</dbReference>
<dbReference type="Proteomes" id="UP000295565">
    <property type="component" value="Unassembled WGS sequence"/>
</dbReference>
<keyword evidence="3 7" id="KW-0540">Nuclease</keyword>
<comment type="similarity">
    <text evidence="7">Belongs to the RnpA family.</text>
</comment>
<comment type="function">
    <text evidence="1 7">RNaseP catalyzes the removal of the 5'-leader sequence from pre-tRNA to produce the mature 5'-terminus. It can also cleave other RNA substrates such as 4.5S RNA. The protein component plays an auxiliary but essential role in vivo by binding to the 5'-leader sequence and broadening the substrate specificity of the ribozyme.</text>
</comment>